<keyword evidence="3" id="KW-1185">Reference proteome</keyword>
<feature type="compositionally biased region" description="Basic and acidic residues" evidence="1">
    <location>
        <begin position="89"/>
        <end position="108"/>
    </location>
</feature>
<feature type="region of interest" description="Disordered" evidence="1">
    <location>
        <begin position="1"/>
        <end position="264"/>
    </location>
</feature>
<dbReference type="Proteomes" id="UP001460270">
    <property type="component" value="Unassembled WGS sequence"/>
</dbReference>
<feature type="compositionally biased region" description="Basic and acidic residues" evidence="1">
    <location>
        <begin position="17"/>
        <end position="33"/>
    </location>
</feature>
<feature type="compositionally biased region" description="Pro residues" evidence="1">
    <location>
        <begin position="241"/>
        <end position="251"/>
    </location>
</feature>
<dbReference type="AlphaFoldDB" id="A0AAW0PXD5"/>
<evidence type="ECO:0000313" key="2">
    <source>
        <dbReference type="EMBL" id="KAK7930744.1"/>
    </source>
</evidence>
<dbReference type="EMBL" id="JBBPFD010000004">
    <property type="protein sequence ID" value="KAK7930744.1"/>
    <property type="molecule type" value="Genomic_DNA"/>
</dbReference>
<feature type="compositionally biased region" description="Basic and acidic residues" evidence="1">
    <location>
        <begin position="117"/>
        <end position="200"/>
    </location>
</feature>
<sequence length="392" mass="46469">MYSNQSDYEYGQRRSYSSRDSRPWDEDAKRDNWAEPSRNSAHDSYKEYSEDGNTRVERVSNRSHNKAYTREDTSNRDWRRKRTSSTERTASEKKRRTFGDEDRHRSEAESADSYRQSPEHYSSHAPRNSDFKHRTSVEEGYSRKRTPEKSSRYSQRQDDYHYDQYKEESHYRTTTEYRDRDSRERSWEQDRTTSREDFDKGYTPPRQRRGSFSRDHEDHNHNRFPLNGSSRQTETSNRRLSPPPIPPPPPRSTREKEKAMSTGFQRFLNVLNMGVNMETLTKIVNQGSPERNARQPSPTPQYGDRPWTSESPQTTRLWPESESKPKPRFSPPSRSYSSNGKTLSEERFEDNRHFEKKYPEKRSASPARKSSGFEDDSKCRQMRDVLQAMGSS</sequence>
<organism evidence="2 3">
    <name type="scientific">Mugilogobius chulae</name>
    <name type="common">yellowstripe goby</name>
    <dbReference type="NCBI Taxonomy" id="88201"/>
    <lineage>
        <taxon>Eukaryota</taxon>
        <taxon>Metazoa</taxon>
        <taxon>Chordata</taxon>
        <taxon>Craniata</taxon>
        <taxon>Vertebrata</taxon>
        <taxon>Euteleostomi</taxon>
        <taxon>Actinopterygii</taxon>
        <taxon>Neopterygii</taxon>
        <taxon>Teleostei</taxon>
        <taxon>Neoteleostei</taxon>
        <taxon>Acanthomorphata</taxon>
        <taxon>Gobiaria</taxon>
        <taxon>Gobiiformes</taxon>
        <taxon>Gobioidei</taxon>
        <taxon>Gobiidae</taxon>
        <taxon>Gobionellinae</taxon>
        <taxon>Mugilogobius</taxon>
    </lineage>
</organism>
<gene>
    <name evidence="2" type="ORF">WMY93_007139</name>
</gene>
<feature type="compositionally biased region" description="Basic and acidic residues" evidence="1">
    <location>
        <begin position="40"/>
        <end position="60"/>
    </location>
</feature>
<protein>
    <submittedName>
        <fullName evidence="2">Uncharacterized protein</fullName>
    </submittedName>
</protein>
<evidence type="ECO:0000256" key="1">
    <source>
        <dbReference type="SAM" id="MobiDB-lite"/>
    </source>
</evidence>
<proteinExistence type="predicted"/>
<feature type="compositionally biased region" description="Polar residues" evidence="1">
    <location>
        <begin position="227"/>
        <end position="239"/>
    </location>
</feature>
<comment type="caution">
    <text evidence="2">The sequence shown here is derived from an EMBL/GenBank/DDBJ whole genome shotgun (WGS) entry which is preliminary data.</text>
</comment>
<evidence type="ECO:0000313" key="3">
    <source>
        <dbReference type="Proteomes" id="UP001460270"/>
    </source>
</evidence>
<feature type="compositionally biased region" description="Basic and acidic residues" evidence="1">
    <location>
        <begin position="68"/>
        <end position="77"/>
    </location>
</feature>
<feature type="region of interest" description="Disordered" evidence="1">
    <location>
        <begin position="285"/>
        <end position="392"/>
    </location>
</feature>
<reference evidence="3" key="1">
    <citation type="submission" date="2024-04" db="EMBL/GenBank/DDBJ databases">
        <title>Salinicola lusitanus LLJ914,a marine bacterium isolated from the Okinawa Trough.</title>
        <authorList>
            <person name="Li J."/>
        </authorList>
    </citation>
    <scope>NUCLEOTIDE SEQUENCE [LARGE SCALE GENOMIC DNA]</scope>
</reference>
<feature type="compositionally biased region" description="Basic and acidic residues" evidence="1">
    <location>
        <begin position="212"/>
        <end position="221"/>
    </location>
</feature>
<feature type="compositionally biased region" description="Basic and acidic residues" evidence="1">
    <location>
        <begin position="371"/>
        <end position="383"/>
    </location>
</feature>
<accession>A0AAW0PXD5</accession>
<feature type="compositionally biased region" description="Basic and acidic residues" evidence="1">
    <location>
        <begin position="343"/>
        <end position="363"/>
    </location>
</feature>
<name>A0AAW0PXD5_9GOBI</name>